<dbReference type="InterPro" id="IPR007050">
    <property type="entry name" value="HTH_bacterioopsin"/>
</dbReference>
<dbReference type="AlphaFoldDB" id="A0A3P3RLS9"/>
<dbReference type="Pfam" id="PF15915">
    <property type="entry name" value="BAT"/>
    <property type="match status" value="1"/>
</dbReference>
<dbReference type="PANTHER" id="PTHR34236:SF1">
    <property type="entry name" value="DIMETHYL SULFOXIDE REDUCTASE TRANSCRIPTIONAL ACTIVATOR"/>
    <property type="match status" value="1"/>
</dbReference>
<sequence>MTDTNIVVDITIPAESFELGRVFSEFQGLSVRLERVVPLRSEPLPLVWLSHDDPSAVQAALQEHSQTELVRTISTANDEELFEVHWQTEIGGLIRIMIDTDARLLKAEGTAEEWRFRLRFATHEDLTAFNQAVTDHGIPLLLRQLHSSAESTDDPSLSTKQREAITEAYRQGYFNVPRDSSVTDLADAMDISDSALSQRLRRGLSVLVRETLISNTTSDSAASEE</sequence>
<organism evidence="5 6">
    <name type="scientific">Halocatena pleomorpha</name>
    <dbReference type="NCBI Taxonomy" id="1785090"/>
    <lineage>
        <taxon>Archaea</taxon>
        <taxon>Methanobacteriati</taxon>
        <taxon>Methanobacteriota</taxon>
        <taxon>Stenosarchaea group</taxon>
        <taxon>Halobacteria</taxon>
        <taxon>Halobacteriales</taxon>
        <taxon>Natronomonadaceae</taxon>
        <taxon>Halocatena</taxon>
    </lineage>
</organism>
<evidence type="ECO:0000313" key="6">
    <source>
        <dbReference type="Proteomes" id="UP000282322"/>
    </source>
</evidence>
<feature type="domain" description="Bacterioopsin transcriptional activator GAF and HTH associated" evidence="4">
    <location>
        <begin position="3"/>
        <end position="154"/>
    </location>
</feature>
<comment type="caution">
    <text evidence="5">The sequence shown here is derived from an EMBL/GenBank/DDBJ whole genome shotgun (WGS) entry which is preliminary data.</text>
</comment>
<keyword evidence="6" id="KW-1185">Reference proteome</keyword>
<accession>A0A3P3RLS9</accession>
<dbReference type="PANTHER" id="PTHR34236">
    <property type="entry name" value="DIMETHYL SULFOXIDE REDUCTASE TRANSCRIPTIONAL ACTIVATOR"/>
    <property type="match status" value="1"/>
</dbReference>
<evidence type="ECO:0000256" key="1">
    <source>
        <dbReference type="ARBA" id="ARBA00023015"/>
    </source>
</evidence>
<dbReference type="Proteomes" id="UP000282322">
    <property type="component" value="Unassembled WGS sequence"/>
</dbReference>
<evidence type="ECO:0000259" key="4">
    <source>
        <dbReference type="Pfam" id="PF15915"/>
    </source>
</evidence>
<dbReference type="InterPro" id="IPR031803">
    <property type="entry name" value="BAT_GAF/HTH-assoc"/>
</dbReference>
<evidence type="ECO:0000313" key="5">
    <source>
        <dbReference type="EMBL" id="RRJ33769.1"/>
    </source>
</evidence>
<reference evidence="5 6" key="1">
    <citation type="submission" date="2018-11" db="EMBL/GenBank/DDBJ databases">
        <title>Taxonoimc description of Halomarina strain SPP-AMP-1.</title>
        <authorList>
            <person name="Pal Y."/>
            <person name="Srinivasana K."/>
            <person name="Verma A."/>
            <person name="Kumar P."/>
        </authorList>
    </citation>
    <scope>NUCLEOTIDE SEQUENCE [LARGE SCALE GENOMIC DNA]</scope>
    <source>
        <strain evidence="5 6">SPP-AMP-1</strain>
    </source>
</reference>
<feature type="domain" description="HTH bat-type" evidence="3">
    <location>
        <begin position="157"/>
        <end position="205"/>
    </location>
</feature>
<name>A0A3P3RLS9_9EURY</name>
<gene>
    <name evidence="5" type="ORF">EIK79_02990</name>
</gene>
<dbReference type="OrthoDB" id="156233at2157"/>
<dbReference type="RefSeq" id="WP_124953636.1">
    <property type="nucleotide sequence ID" value="NZ_RRCH01000003.1"/>
</dbReference>
<proteinExistence type="predicted"/>
<dbReference type="EMBL" id="RRCH01000003">
    <property type="protein sequence ID" value="RRJ33769.1"/>
    <property type="molecule type" value="Genomic_DNA"/>
</dbReference>
<evidence type="ECO:0000259" key="3">
    <source>
        <dbReference type="Pfam" id="PF04967"/>
    </source>
</evidence>
<keyword evidence="1" id="KW-0805">Transcription regulation</keyword>
<evidence type="ECO:0000256" key="2">
    <source>
        <dbReference type="ARBA" id="ARBA00023163"/>
    </source>
</evidence>
<dbReference type="Pfam" id="PF04967">
    <property type="entry name" value="HTH_10"/>
    <property type="match status" value="1"/>
</dbReference>
<keyword evidence="2" id="KW-0804">Transcription</keyword>
<protein>
    <submittedName>
        <fullName evidence="5">Bacterio-opsin activator</fullName>
    </submittedName>
</protein>